<protein>
    <recommendedName>
        <fullName evidence="6">Aconitate hydratase, mitochondrial</fullName>
        <ecNumber evidence="5">4.2.1.3</ecNumber>
    </recommendedName>
    <alternativeName>
        <fullName evidence="16">Citrate hydro-lyase</fullName>
    </alternativeName>
</protein>
<dbReference type="Pfam" id="PF00172">
    <property type="entry name" value="Zn_clus"/>
    <property type="match status" value="1"/>
</dbReference>
<comment type="caution">
    <text evidence="19">The sequence shown here is derived from an EMBL/GenBank/DDBJ whole genome shotgun (WGS) entry which is preliminary data.</text>
</comment>
<comment type="similarity">
    <text evidence="4">Belongs to the aconitase/IPM isomerase family.</text>
</comment>
<dbReference type="GO" id="GO:0005829">
    <property type="term" value="C:cytosol"/>
    <property type="evidence" value="ECO:0007669"/>
    <property type="project" value="TreeGrafter"/>
</dbReference>
<keyword evidence="13" id="KW-0456">Lyase</keyword>
<dbReference type="Proteomes" id="UP000076552">
    <property type="component" value="Unassembled WGS sequence"/>
</dbReference>
<feature type="domain" description="Zn(2)-C6 fungal-type" evidence="18">
    <location>
        <begin position="14"/>
        <end position="42"/>
    </location>
</feature>
<evidence type="ECO:0000256" key="15">
    <source>
        <dbReference type="ARBA" id="ARBA00023501"/>
    </source>
</evidence>
<dbReference type="Gene3D" id="3.20.19.10">
    <property type="entry name" value="Aconitase, domain 4"/>
    <property type="match status" value="1"/>
</dbReference>
<dbReference type="Gene3D" id="3.40.1060.10">
    <property type="entry name" value="Aconitase, Domain 2"/>
    <property type="match status" value="1"/>
</dbReference>
<dbReference type="GO" id="GO:0051539">
    <property type="term" value="F:4 iron, 4 sulfur cluster binding"/>
    <property type="evidence" value="ECO:0007669"/>
    <property type="project" value="InterPro"/>
</dbReference>
<keyword evidence="12" id="KW-0496">Mitochondrion</keyword>
<keyword evidence="9" id="KW-0809">Transit peptide</keyword>
<dbReference type="InterPro" id="IPR036864">
    <property type="entry name" value="Zn2-C6_fun-type_DNA-bd_sf"/>
</dbReference>
<evidence type="ECO:0000313" key="20">
    <source>
        <dbReference type="Proteomes" id="UP000076552"/>
    </source>
</evidence>
<dbReference type="SUPFAM" id="SSF52016">
    <property type="entry name" value="LeuD/IlvD-like"/>
    <property type="match status" value="1"/>
</dbReference>
<dbReference type="GO" id="GO:0003677">
    <property type="term" value="F:DNA binding"/>
    <property type="evidence" value="ECO:0007669"/>
    <property type="project" value="InterPro"/>
</dbReference>
<accession>A0A161VPW0</accession>
<dbReference type="InterPro" id="IPR050926">
    <property type="entry name" value="Aconitase/IPM_isomerase"/>
</dbReference>
<evidence type="ECO:0000259" key="18">
    <source>
        <dbReference type="PROSITE" id="PS50048"/>
    </source>
</evidence>
<evidence type="ECO:0000256" key="4">
    <source>
        <dbReference type="ARBA" id="ARBA00007185"/>
    </source>
</evidence>
<dbReference type="PROSITE" id="PS00463">
    <property type="entry name" value="ZN2_CY6_FUNGAL_1"/>
    <property type="match status" value="1"/>
</dbReference>
<dbReference type="InterPro" id="IPR015932">
    <property type="entry name" value="Aconitase_dom2"/>
</dbReference>
<evidence type="ECO:0000256" key="8">
    <source>
        <dbReference type="ARBA" id="ARBA00022723"/>
    </source>
</evidence>
<evidence type="ECO:0000256" key="16">
    <source>
        <dbReference type="ARBA" id="ARBA00029682"/>
    </source>
</evidence>
<evidence type="ECO:0000256" key="10">
    <source>
        <dbReference type="ARBA" id="ARBA00023004"/>
    </source>
</evidence>
<evidence type="ECO:0000256" key="9">
    <source>
        <dbReference type="ARBA" id="ARBA00022946"/>
    </source>
</evidence>
<dbReference type="PANTHER" id="PTHR43160">
    <property type="entry name" value="ACONITATE HYDRATASE B"/>
    <property type="match status" value="1"/>
</dbReference>
<dbReference type="PRINTS" id="PR00415">
    <property type="entry name" value="ACONITASE"/>
</dbReference>
<dbReference type="CDD" id="cd00067">
    <property type="entry name" value="GAL4"/>
    <property type="match status" value="1"/>
</dbReference>
<dbReference type="CDD" id="cd12148">
    <property type="entry name" value="fungal_TF_MHR"/>
    <property type="match status" value="1"/>
</dbReference>
<feature type="compositionally biased region" description="Low complexity" evidence="17">
    <location>
        <begin position="110"/>
        <end position="127"/>
    </location>
</feature>
<dbReference type="FunFam" id="3.40.1060.10:FF:000001">
    <property type="entry name" value="Aconitate hydratase, mitochondrial"/>
    <property type="match status" value="1"/>
</dbReference>
<dbReference type="GO" id="GO:0006351">
    <property type="term" value="P:DNA-templated transcription"/>
    <property type="evidence" value="ECO:0007669"/>
    <property type="project" value="InterPro"/>
</dbReference>
<dbReference type="SUPFAM" id="SSF53732">
    <property type="entry name" value="Aconitase iron-sulfur domain"/>
    <property type="match status" value="1"/>
</dbReference>
<dbReference type="InterPro" id="IPR001030">
    <property type="entry name" value="Acoase/IPM_deHydtase_lsu_aba"/>
</dbReference>
<evidence type="ECO:0000256" key="13">
    <source>
        <dbReference type="ARBA" id="ARBA00023239"/>
    </source>
</evidence>
<dbReference type="NCBIfam" id="NF005558">
    <property type="entry name" value="PRK07229.1"/>
    <property type="match status" value="1"/>
</dbReference>
<dbReference type="GO" id="GO:0006099">
    <property type="term" value="P:tricarboxylic acid cycle"/>
    <property type="evidence" value="ECO:0007669"/>
    <property type="project" value="UniProtKB-KW"/>
</dbReference>
<keyword evidence="11" id="KW-0411">Iron-sulfur</keyword>
<feature type="compositionally biased region" description="Polar residues" evidence="17">
    <location>
        <begin position="722"/>
        <end position="751"/>
    </location>
</feature>
<dbReference type="PROSITE" id="PS50048">
    <property type="entry name" value="ZN2_CY6_FUNGAL_2"/>
    <property type="match status" value="1"/>
</dbReference>
<comment type="pathway">
    <text evidence="3">Carbohydrate metabolism; tricarboxylic acid cycle; isocitrate from oxaloacetate: step 2/2.</text>
</comment>
<dbReference type="GO" id="GO:0008270">
    <property type="term" value="F:zinc ion binding"/>
    <property type="evidence" value="ECO:0007669"/>
    <property type="project" value="InterPro"/>
</dbReference>
<keyword evidence="8" id="KW-0479">Metal-binding</keyword>
<evidence type="ECO:0000256" key="3">
    <source>
        <dbReference type="ARBA" id="ARBA00004717"/>
    </source>
</evidence>
<dbReference type="Pfam" id="PF00330">
    <property type="entry name" value="Aconitase"/>
    <property type="match status" value="1"/>
</dbReference>
<comment type="cofactor">
    <cofactor evidence="1">
        <name>[4Fe-4S] cluster</name>
        <dbReference type="ChEBI" id="CHEBI:49883"/>
    </cofactor>
</comment>
<dbReference type="Pfam" id="PF00694">
    <property type="entry name" value="Aconitase_C"/>
    <property type="match status" value="1"/>
</dbReference>
<dbReference type="Gene3D" id="4.10.240.10">
    <property type="entry name" value="Zn(2)-C6 fungal-type DNA-binding domain"/>
    <property type="match status" value="1"/>
</dbReference>
<sequence length="1724" mass="189136">MASRVNPPKKVRLACRRCRTRRIKCDGEVPACTNCAKAGETCLDVDSQNSGLLVPRNFASAARARIQWLEDIIKQRLPDVDISQGPQIDAFPDPKGSASAGGADHDDDAVSTSSPRSGRGSSQPAGRTFSLGPQRMGLKRPAEAAGSYDHDEQFPDRAHSVAMNLGMLSLNSDSSQKHYLGSSSGVLFTNLIGASPSSAGSTPAALLDDVQAQGPSSEWHDTSAHVPGNVSQQYNRSLHIFLRQELPKKEDAVTLVHTYIRWIHPDYPVLEPSSLLSALDALYATYPCSIDEDPFPHGWPSSVQAFRWNGRQRIPSGSGFHSIPMPVVAFVLFMVFNIAAIVKVRSRVYDFPPERFYRAALHFSKDCFSQISLSSIQALVTLIVRSMLTPAEVNLFTLVHIGLAHCVELGIHREPPPAADPDEIKNQQIRRLTFFTIYSLDRSISSIQGRPLGFRDETFDVKMPEPQSLGRLSATSSPMLASFSEAVLKFARFQFELDRVVSDIKLQLYHLPCDSAWFALPPNPTVQQTRLKDELVSWWERVSKEPFNFPGLDNRQRRMWQLKLKIKHHTTMVMLFQPSQAIRNPPPESLQVCFNNAASILQDYQALHDIQGLHHGWRTVQNIFAAGATLIYSFWTCSAVRQNASTADLSRSLRACSGLLTVGGEWWPSVKKGQKSFGAIVDLTIRKLYTGNMPSKNPRLFTPLSSDEQHAMGQPEGGQVYDATSQQEPLPQIPPNGTDTSWQNVSGSSVGMSHPQDSVHWQGVYPDGSFHPGANDYVPEIESFLADFDKSEFSWSFPLAGIGDPYEMGNFPNPGRQRAIGAALKGGCAGGSVCLPHYGTGRSIPSPYTLDLVRITPLLIQQGSLRRSYPDIPNFGLDLPRIVVSVSNICKATKPNEKDGRVAARRMGWRIIANIITMSLSLSGKVRSKAYLSLGQRSCAARTRNYATSAGQVALSPLESYNTLDYELRLRALCDVQRSTKRPLTLSEKVLYSRLIPGDDDWSLENIQRGKTILRLRPDRVACHDATATMALLQFISAGLPRVRVPTSVHSDHLIVAEKGDKEDLRRAASDHEEVYAFLSSAARKYGIGYWKPGAGIIHTTIFENYAFPGGLIIGTDSHTPNAGGMGMLGIGVGGADAVDAMSGMPWELACPKVVGVRLTGKLQGWSSSKDIICKLAGILTVSGGKGKIIEFFGPGTSTLGATAMATVCNMSAEIGSTSCIFPYSNAMSRYLSATNREDIARYAETFKKELLVADTGSDKYYDDIIEIDLSTLEPHINGPFTPDLAHPLSKFKQRVSDSSWPPELSCSLVGSCTNSSYEDLEKVRDLVIQARDAGLEKTKTPFLVSPGSEQIRATAEGEGILEVLRQAGATVLSNSCGPCVGQWDRKDVDVQGAERNSVISSFNRNFTGRHDSNPATHSFVTSPELATAFAFAGNLTFNPITDAIPVPSTSGESTVFRFSPPQADELPPVFSPGANRFQPPVMSDTSDLKVTIHSSSNRLQLLEPFGPWQTGQASDMNILIKVRGKCTTDHISPAGPWYKYRGHLENISNNMLLGATNAFLLDASSLQMIGKTKDPMDQLIKPVPQAARSMQKACIRWCIIGDNNYGEGSSREHAALEPRYLGGVAVIAKSFARIHETNLKKQGMLPLTFSDPGDYAKIKDGDCITLLDVEDGELQPRKQVTMEVVTKEGSRWRTKLNHSYEMNQIEWLRAGSALNYIKRVALR</sequence>
<dbReference type="PANTHER" id="PTHR43160:SF3">
    <property type="entry name" value="ACONITATE HYDRATASE, MITOCHONDRIAL"/>
    <property type="match status" value="1"/>
</dbReference>
<dbReference type="Gene3D" id="3.30.499.10">
    <property type="entry name" value="Aconitase, domain 3"/>
    <property type="match status" value="2"/>
</dbReference>
<keyword evidence="7" id="KW-0816">Tricarboxylic acid cycle</keyword>
<evidence type="ECO:0000256" key="12">
    <source>
        <dbReference type="ARBA" id="ARBA00023128"/>
    </source>
</evidence>
<dbReference type="InterPro" id="IPR015931">
    <property type="entry name" value="Acnase/IPM_dHydase_lsu_aba_1/3"/>
</dbReference>
<organism evidence="19 20">
    <name type="scientific">Colletotrichum tofieldiae</name>
    <dbReference type="NCBI Taxonomy" id="708197"/>
    <lineage>
        <taxon>Eukaryota</taxon>
        <taxon>Fungi</taxon>
        <taxon>Dikarya</taxon>
        <taxon>Ascomycota</taxon>
        <taxon>Pezizomycotina</taxon>
        <taxon>Sordariomycetes</taxon>
        <taxon>Hypocreomycetidae</taxon>
        <taxon>Glomerellales</taxon>
        <taxon>Glomerellaceae</taxon>
        <taxon>Colletotrichum</taxon>
        <taxon>Colletotrichum spaethianum species complex</taxon>
    </lineage>
</organism>
<dbReference type="FunFam" id="3.20.19.10:FF:000002">
    <property type="entry name" value="Aconitate hydratase, mitochondrial"/>
    <property type="match status" value="1"/>
</dbReference>
<dbReference type="GO" id="GO:0000981">
    <property type="term" value="F:DNA-binding transcription factor activity, RNA polymerase II-specific"/>
    <property type="evidence" value="ECO:0007669"/>
    <property type="project" value="InterPro"/>
</dbReference>
<dbReference type="SUPFAM" id="SSF57701">
    <property type="entry name" value="Zn2/Cys6 DNA-binding domain"/>
    <property type="match status" value="1"/>
</dbReference>
<dbReference type="InterPro" id="IPR015928">
    <property type="entry name" value="Aconitase/3IPM_dehydase_swvl"/>
</dbReference>
<comment type="catalytic activity">
    <reaction evidence="15">
        <text>citrate = D-threo-isocitrate</text>
        <dbReference type="Rhea" id="RHEA:10336"/>
        <dbReference type="ChEBI" id="CHEBI:15562"/>
        <dbReference type="ChEBI" id="CHEBI:16947"/>
        <dbReference type="EC" id="4.2.1.3"/>
    </reaction>
</comment>
<dbReference type="GO" id="GO:0003994">
    <property type="term" value="F:aconitate hydratase activity"/>
    <property type="evidence" value="ECO:0007669"/>
    <property type="project" value="UniProtKB-EC"/>
</dbReference>
<evidence type="ECO:0000256" key="5">
    <source>
        <dbReference type="ARBA" id="ARBA00012926"/>
    </source>
</evidence>
<dbReference type="EMBL" id="LFIV01000048">
    <property type="protein sequence ID" value="KZL73145.1"/>
    <property type="molecule type" value="Genomic_DNA"/>
</dbReference>
<evidence type="ECO:0000256" key="2">
    <source>
        <dbReference type="ARBA" id="ARBA00004173"/>
    </source>
</evidence>
<dbReference type="InterPro" id="IPR001138">
    <property type="entry name" value="Zn2Cys6_DnaBD"/>
</dbReference>
<keyword evidence="14" id="KW-0539">Nucleus</keyword>
<comment type="subcellular location">
    <subcellularLocation>
        <location evidence="2">Mitochondrion</location>
    </subcellularLocation>
</comment>
<evidence type="ECO:0000256" key="6">
    <source>
        <dbReference type="ARBA" id="ARBA00015940"/>
    </source>
</evidence>
<dbReference type="PROSITE" id="PS01244">
    <property type="entry name" value="ACONITASE_2"/>
    <property type="match status" value="1"/>
</dbReference>
<dbReference type="GO" id="GO:0005739">
    <property type="term" value="C:mitochondrion"/>
    <property type="evidence" value="ECO:0007669"/>
    <property type="project" value="UniProtKB-SubCell"/>
</dbReference>
<evidence type="ECO:0000256" key="7">
    <source>
        <dbReference type="ARBA" id="ARBA00022532"/>
    </source>
</evidence>
<dbReference type="InterPro" id="IPR036008">
    <property type="entry name" value="Aconitase_4Fe-4S_dom"/>
</dbReference>
<gene>
    <name evidence="19" type="ORF">CT0861_02543</name>
</gene>
<dbReference type="InterPro" id="IPR006248">
    <property type="entry name" value="Aconitase_mito-like"/>
</dbReference>
<dbReference type="Pfam" id="PF04082">
    <property type="entry name" value="Fungal_trans"/>
    <property type="match status" value="1"/>
</dbReference>
<name>A0A161VPW0_9PEZI</name>
<dbReference type="EC" id="4.2.1.3" evidence="5"/>
<proteinExistence type="inferred from homology"/>
<evidence type="ECO:0000256" key="17">
    <source>
        <dbReference type="SAM" id="MobiDB-lite"/>
    </source>
</evidence>
<feature type="region of interest" description="Disordered" evidence="17">
    <location>
        <begin position="699"/>
        <end position="754"/>
    </location>
</feature>
<dbReference type="SMART" id="SM00906">
    <property type="entry name" value="Fungal_trans"/>
    <property type="match status" value="1"/>
</dbReference>
<keyword evidence="20" id="KW-1185">Reference proteome</keyword>
<dbReference type="InterPro" id="IPR000573">
    <property type="entry name" value="AconitaseA/IPMdHydase_ssu_swvl"/>
</dbReference>
<evidence type="ECO:0000256" key="11">
    <source>
        <dbReference type="ARBA" id="ARBA00023014"/>
    </source>
</evidence>
<dbReference type="InterPro" id="IPR018136">
    <property type="entry name" value="Aconitase_4Fe-4S_BS"/>
</dbReference>
<evidence type="ECO:0000313" key="19">
    <source>
        <dbReference type="EMBL" id="KZL73145.1"/>
    </source>
</evidence>
<reference evidence="19 20" key="1">
    <citation type="submission" date="2015-06" db="EMBL/GenBank/DDBJ databases">
        <title>Survival trade-offs in plant roots during colonization by closely related pathogenic and mutualistic fungi.</title>
        <authorList>
            <person name="Hacquard S."/>
            <person name="Kracher B."/>
            <person name="Hiruma K."/>
            <person name="Weinman A."/>
            <person name="Muench P."/>
            <person name="Garrido Oter R."/>
            <person name="Ver Loren van Themaat E."/>
            <person name="Dallerey J.-F."/>
            <person name="Damm U."/>
            <person name="Henrissat B."/>
            <person name="Lespinet O."/>
            <person name="Thon M."/>
            <person name="Kemen E."/>
            <person name="McHardy A.C."/>
            <person name="Schulze-Lefert P."/>
            <person name="O'Connell R.J."/>
        </authorList>
    </citation>
    <scope>NUCLEOTIDE SEQUENCE [LARGE SCALE GENOMIC DNA]</scope>
    <source>
        <strain evidence="19 20">0861</strain>
    </source>
</reference>
<dbReference type="STRING" id="708197.A0A161VPW0"/>
<evidence type="ECO:0000256" key="1">
    <source>
        <dbReference type="ARBA" id="ARBA00001966"/>
    </source>
</evidence>
<keyword evidence="10" id="KW-0408">Iron</keyword>
<dbReference type="InterPro" id="IPR007219">
    <property type="entry name" value="XnlR_reg_dom"/>
</dbReference>
<dbReference type="NCBIfam" id="TIGR01340">
    <property type="entry name" value="aconitase_mito"/>
    <property type="match status" value="1"/>
</dbReference>
<dbReference type="FunFam" id="3.30.499.10:FF:000004">
    <property type="entry name" value="Aconitate hydratase, mitochondrial"/>
    <property type="match status" value="1"/>
</dbReference>
<evidence type="ECO:0000256" key="14">
    <source>
        <dbReference type="ARBA" id="ARBA00023242"/>
    </source>
</evidence>
<dbReference type="SMART" id="SM00066">
    <property type="entry name" value="GAL4"/>
    <property type="match status" value="1"/>
</dbReference>
<feature type="region of interest" description="Disordered" evidence="17">
    <location>
        <begin position="83"/>
        <end position="150"/>
    </location>
</feature>